<comment type="caution">
    <text evidence="1">The sequence shown here is derived from an EMBL/GenBank/DDBJ whole genome shotgun (WGS) entry which is preliminary data.</text>
</comment>
<gene>
    <name evidence="1" type="ORF">CJOHNSTONI_LOCUS8230</name>
</gene>
<protein>
    <submittedName>
        <fullName evidence="1">Uncharacterized protein</fullName>
    </submittedName>
</protein>
<dbReference type="EMBL" id="CAKAEH010001670">
    <property type="protein sequence ID" value="CAG9538531.1"/>
    <property type="molecule type" value="Genomic_DNA"/>
</dbReference>
<dbReference type="AlphaFoldDB" id="A0A8J2Q310"/>
<evidence type="ECO:0000313" key="1">
    <source>
        <dbReference type="EMBL" id="CAG9538531.1"/>
    </source>
</evidence>
<dbReference type="OrthoDB" id="5797642at2759"/>
<accession>A0A8J2Q310</accession>
<dbReference type="Proteomes" id="UP000746747">
    <property type="component" value="Unassembled WGS sequence"/>
</dbReference>
<evidence type="ECO:0000313" key="2">
    <source>
        <dbReference type="Proteomes" id="UP000746747"/>
    </source>
</evidence>
<proteinExistence type="predicted"/>
<keyword evidence="2" id="KW-1185">Reference proteome</keyword>
<name>A0A8J2Q310_9BILA</name>
<organism evidence="1 2">
    <name type="scientific">Cercopithifilaria johnstoni</name>
    <dbReference type="NCBI Taxonomy" id="2874296"/>
    <lineage>
        <taxon>Eukaryota</taxon>
        <taxon>Metazoa</taxon>
        <taxon>Ecdysozoa</taxon>
        <taxon>Nematoda</taxon>
        <taxon>Chromadorea</taxon>
        <taxon>Rhabditida</taxon>
        <taxon>Spirurina</taxon>
        <taxon>Spiruromorpha</taxon>
        <taxon>Filarioidea</taxon>
        <taxon>Onchocercidae</taxon>
        <taxon>Cercopithifilaria</taxon>
    </lineage>
</organism>
<sequence length="185" mass="21534">MLELKVSRCCKLSNERQLPAVLFIGKSRNNNEYIVAVIINDTLCSSYTSTYDQKSWEALREESEFSTDEEFIAELADQNNSLNMERSECVQVKWIRPDQGGLTFEFCTLTLNLDTTWIYDIVDALLKERNIHYDNAIRGETIIASMERRLELLGKKVEEMDDYRRNLSNTLISKFVAIQNEKRNS</sequence>
<reference evidence="1" key="1">
    <citation type="submission" date="2021-09" db="EMBL/GenBank/DDBJ databases">
        <authorList>
            <consortium name="Pathogen Informatics"/>
        </authorList>
    </citation>
    <scope>NUCLEOTIDE SEQUENCE</scope>
</reference>